<evidence type="ECO:0000313" key="2">
    <source>
        <dbReference type="Proteomes" id="UP001638806"/>
    </source>
</evidence>
<proteinExistence type="predicted"/>
<protein>
    <submittedName>
        <fullName evidence="1">Uncharacterized protein</fullName>
    </submittedName>
</protein>
<dbReference type="Proteomes" id="UP001638806">
    <property type="component" value="Unassembled WGS sequence"/>
</dbReference>
<sequence>MARHGAPFSTWPRPHRTGSASVRPFCGFDLDTCQGQSVLDGQLQTERLGSRSAHHHQHHRQGCAGREAPQRLAVRRVSPRPTPGPRRATLPRMTQCACPWASELLPSVLKLGRGIQASPVGERPGTKHHLQPAPATRLLPATFVLWCLSVRPGIRNCRRPSPCQRAAPARYMLACILPSARARARARASPSATPRPEAPRRNPNLRGRSKDPVSAAKPAQTRHG</sequence>
<reference evidence="1" key="1">
    <citation type="submission" date="2024-12" db="EMBL/GenBank/DDBJ databases">
        <title>Comparative genomics and development of molecular markers within Purpureocillium lilacinum and among Purpureocillium species.</title>
        <authorList>
            <person name="Yeh Z.-Y."/>
            <person name="Ni N.-T."/>
            <person name="Lo P.-H."/>
            <person name="Mushyakhwo K."/>
            <person name="Lin C.-F."/>
            <person name="Nai Y.-S."/>
        </authorList>
    </citation>
    <scope>NUCLEOTIDE SEQUENCE</scope>
    <source>
        <strain evidence="1">NCHU-NPUST-175</strain>
    </source>
</reference>
<keyword evidence="2" id="KW-1185">Reference proteome</keyword>
<dbReference type="EMBL" id="JBGNUJ010000004">
    <property type="protein sequence ID" value="KAL3960875.1"/>
    <property type="molecule type" value="Genomic_DNA"/>
</dbReference>
<organism evidence="1 2">
    <name type="scientific">Purpureocillium lilacinum</name>
    <name type="common">Paecilomyces lilacinus</name>
    <dbReference type="NCBI Taxonomy" id="33203"/>
    <lineage>
        <taxon>Eukaryota</taxon>
        <taxon>Fungi</taxon>
        <taxon>Dikarya</taxon>
        <taxon>Ascomycota</taxon>
        <taxon>Pezizomycotina</taxon>
        <taxon>Sordariomycetes</taxon>
        <taxon>Hypocreomycetidae</taxon>
        <taxon>Hypocreales</taxon>
        <taxon>Ophiocordycipitaceae</taxon>
        <taxon>Purpureocillium</taxon>
    </lineage>
</organism>
<evidence type="ECO:0000313" key="1">
    <source>
        <dbReference type="EMBL" id="KAL3960875.1"/>
    </source>
</evidence>
<comment type="caution">
    <text evidence="1">The sequence shown here is derived from an EMBL/GenBank/DDBJ whole genome shotgun (WGS) entry which is preliminary data.</text>
</comment>
<name>A0ACC4DZT1_PURLI</name>
<gene>
    <name evidence="1" type="ORF">ACCO45_005992</name>
</gene>
<accession>A0ACC4DZT1</accession>